<dbReference type="Pfam" id="PF14016">
    <property type="entry name" value="DUF4232"/>
    <property type="match status" value="1"/>
</dbReference>
<dbReference type="AlphaFoldDB" id="A0A1H8YG47"/>
<organism evidence="4 5">
    <name type="scientific">Amycolatopsis saalfeldensis</name>
    <dbReference type="NCBI Taxonomy" id="394193"/>
    <lineage>
        <taxon>Bacteria</taxon>
        <taxon>Bacillati</taxon>
        <taxon>Actinomycetota</taxon>
        <taxon>Actinomycetes</taxon>
        <taxon>Pseudonocardiales</taxon>
        <taxon>Pseudonocardiaceae</taxon>
        <taxon>Amycolatopsis</taxon>
    </lineage>
</organism>
<keyword evidence="2" id="KW-0732">Signal</keyword>
<evidence type="ECO:0000256" key="2">
    <source>
        <dbReference type="SAM" id="SignalP"/>
    </source>
</evidence>
<dbReference type="RefSeq" id="WP_091622888.1">
    <property type="nucleotide sequence ID" value="NZ_FOEF01000015.1"/>
</dbReference>
<evidence type="ECO:0000313" key="5">
    <source>
        <dbReference type="Proteomes" id="UP000198582"/>
    </source>
</evidence>
<dbReference type="InterPro" id="IPR025326">
    <property type="entry name" value="DUF4232"/>
</dbReference>
<protein>
    <recommendedName>
        <fullName evidence="3">DUF4232 domain-containing protein</fullName>
    </recommendedName>
</protein>
<feature type="domain" description="DUF4232" evidence="3">
    <location>
        <begin position="82"/>
        <end position="203"/>
    </location>
</feature>
<reference evidence="4 5" key="1">
    <citation type="submission" date="2016-10" db="EMBL/GenBank/DDBJ databases">
        <authorList>
            <person name="de Groot N.N."/>
        </authorList>
    </citation>
    <scope>NUCLEOTIDE SEQUENCE [LARGE SCALE GENOMIC DNA]</scope>
    <source>
        <strain evidence="4 5">DSM 44993</strain>
    </source>
</reference>
<name>A0A1H8YG47_9PSEU</name>
<feature type="chain" id="PRO_5011697832" description="DUF4232 domain-containing protein" evidence="2">
    <location>
        <begin position="30"/>
        <end position="229"/>
    </location>
</feature>
<feature type="compositionally biased region" description="Gly residues" evidence="1">
    <location>
        <begin position="44"/>
        <end position="54"/>
    </location>
</feature>
<sequence>MVNVGMKRVSIGVAAVAGAFALAACGSGASQPAAAPAGPAAGSGAVGGAGGGGVSDVSKKSPDTAPKSGTAPKSSSDSTPRCTTADLSASLGSPKQHEDAVGQFDVPLKYTNTSSHSCALHGVPGVDLVGPDDPNGTTYHLPRIDNGVPMNVVEPGQSATATVTVLTQTPGSVGSLGSTGWTPSRLVTIPPGQTQALTVAWPSSLTVLRQDSATHPGTFVNGILADPPA</sequence>
<gene>
    <name evidence="4" type="ORF">SAMN04489732_115139</name>
</gene>
<keyword evidence="5" id="KW-1185">Reference proteome</keyword>
<proteinExistence type="predicted"/>
<dbReference type="Proteomes" id="UP000198582">
    <property type="component" value="Unassembled WGS sequence"/>
</dbReference>
<dbReference type="OrthoDB" id="3480105at2"/>
<evidence type="ECO:0000313" key="4">
    <source>
        <dbReference type="EMBL" id="SEP51086.1"/>
    </source>
</evidence>
<evidence type="ECO:0000259" key="3">
    <source>
        <dbReference type="Pfam" id="PF14016"/>
    </source>
</evidence>
<feature type="region of interest" description="Disordered" evidence="1">
    <location>
        <begin position="31"/>
        <end position="98"/>
    </location>
</feature>
<feature type="signal peptide" evidence="2">
    <location>
        <begin position="1"/>
        <end position="29"/>
    </location>
</feature>
<feature type="compositionally biased region" description="Low complexity" evidence="1">
    <location>
        <begin position="31"/>
        <end position="43"/>
    </location>
</feature>
<accession>A0A1H8YG47</accession>
<dbReference type="PROSITE" id="PS51257">
    <property type="entry name" value="PROKAR_LIPOPROTEIN"/>
    <property type="match status" value="1"/>
</dbReference>
<dbReference type="EMBL" id="FOEF01000015">
    <property type="protein sequence ID" value="SEP51086.1"/>
    <property type="molecule type" value="Genomic_DNA"/>
</dbReference>
<feature type="compositionally biased region" description="Polar residues" evidence="1">
    <location>
        <begin position="71"/>
        <end position="93"/>
    </location>
</feature>
<evidence type="ECO:0000256" key="1">
    <source>
        <dbReference type="SAM" id="MobiDB-lite"/>
    </source>
</evidence>